<dbReference type="Pfam" id="PF06177">
    <property type="entry name" value="QueT"/>
    <property type="match status" value="1"/>
</dbReference>
<proteinExistence type="predicted"/>
<dbReference type="PANTHER" id="PTHR40044">
    <property type="entry name" value="INTEGRAL MEMBRANE PROTEIN-RELATED"/>
    <property type="match status" value="1"/>
</dbReference>
<dbReference type="InterPro" id="IPR010387">
    <property type="entry name" value="QueT"/>
</dbReference>
<accession>A0A9D1PLE0</accession>
<feature type="transmembrane region" description="Helical" evidence="1">
    <location>
        <begin position="130"/>
        <end position="152"/>
    </location>
</feature>
<feature type="transmembrane region" description="Helical" evidence="1">
    <location>
        <begin position="96"/>
        <end position="118"/>
    </location>
</feature>
<feature type="transmembrane region" description="Helical" evidence="1">
    <location>
        <begin position="6"/>
        <end position="29"/>
    </location>
</feature>
<dbReference type="PANTHER" id="PTHR40044:SF1">
    <property type="entry name" value="INTEGRAL MEMBRANE PROTEIN"/>
    <property type="match status" value="1"/>
</dbReference>
<evidence type="ECO:0000313" key="3">
    <source>
        <dbReference type="Proteomes" id="UP000823937"/>
    </source>
</evidence>
<comment type="caution">
    <text evidence="2">The sequence shown here is derived from an EMBL/GenBank/DDBJ whole genome shotgun (WGS) entry which is preliminary data.</text>
</comment>
<reference evidence="2" key="2">
    <citation type="submission" date="2021-04" db="EMBL/GenBank/DDBJ databases">
        <authorList>
            <person name="Gilroy R."/>
        </authorList>
    </citation>
    <scope>NUCLEOTIDE SEQUENCE</scope>
    <source>
        <strain evidence="2">CHK169-2315</strain>
    </source>
</reference>
<reference evidence="2" key="1">
    <citation type="journal article" date="2021" name="PeerJ">
        <title>Extensive microbial diversity within the chicken gut microbiome revealed by metagenomics and culture.</title>
        <authorList>
            <person name="Gilroy R."/>
            <person name="Ravi A."/>
            <person name="Getino M."/>
            <person name="Pursley I."/>
            <person name="Horton D.L."/>
            <person name="Alikhan N.F."/>
            <person name="Baker D."/>
            <person name="Gharbi K."/>
            <person name="Hall N."/>
            <person name="Watson M."/>
            <person name="Adriaenssens E.M."/>
            <person name="Foster-Nyarko E."/>
            <person name="Jarju S."/>
            <person name="Secka A."/>
            <person name="Antonio M."/>
            <person name="Oren A."/>
            <person name="Chaudhuri R.R."/>
            <person name="La Ragione R."/>
            <person name="Hildebrand F."/>
            <person name="Pallen M.J."/>
        </authorList>
    </citation>
    <scope>NUCLEOTIDE SEQUENCE</scope>
    <source>
        <strain evidence="2">CHK169-2315</strain>
    </source>
</reference>
<organism evidence="2 3">
    <name type="scientific">Candidatus Pseudogracilibacillus intestinigallinarum</name>
    <dbReference type="NCBI Taxonomy" id="2838742"/>
    <lineage>
        <taxon>Bacteria</taxon>
        <taxon>Bacillati</taxon>
        <taxon>Bacillota</taxon>
        <taxon>Bacilli</taxon>
        <taxon>Bacillales</taxon>
        <taxon>Bacillaceae</taxon>
        <taxon>Pseudogracilibacillus</taxon>
    </lineage>
</organism>
<dbReference type="EMBL" id="DXHX01000053">
    <property type="protein sequence ID" value="HIV74197.1"/>
    <property type="molecule type" value="Genomic_DNA"/>
</dbReference>
<dbReference type="Proteomes" id="UP000823937">
    <property type="component" value="Unassembled WGS sequence"/>
</dbReference>
<keyword evidence="1" id="KW-0472">Membrane</keyword>
<gene>
    <name evidence="2" type="ORF">H9895_03850</name>
</gene>
<dbReference type="PIRSF" id="PIRSF031501">
    <property type="entry name" value="QueT"/>
    <property type="match status" value="1"/>
</dbReference>
<protein>
    <submittedName>
        <fullName evidence="2">QueT transporter family protein</fullName>
    </submittedName>
</protein>
<feature type="transmembrane region" description="Helical" evidence="1">
    <location>
        <begin position="71"/>
        <end position="89"/>
    </location>
</feature>
<dbReference type="AlphaFoldDB" id="A0A9D1PLE0"/>
<keyword evidence="1" id="KW-1133">Transmembrane helix</keyword>
<name>A0A9D1PLE0_9BACI</name>
<evidence type="ECO:0000313" key="2">
    <source>
        <dbReference type="EMBL" id="HIV74197.1"/>
    </source>
</evidence>
<feature type="transmembrane region" description="Helical" evidence="1">
    <location>
        <begin position="49"/>
        <end position="65"/>
    </location>
</feature>
<sequence length="162" mass="18264">MQSRTLVINALVAALYFVVTAVVAPFGFLGIQFRISELFNHLIVLNKKYFFGIVVGVFLANLVFSPTKADIIFGVLHTALSLGITMYIARFVKNKIALMWINTAVFSINMYIIAYMLIFFADVPDAFGVLWLSLGISEFVTMGVAIYIMYFLNKRLNLEKLI</sequence>
<evidence type="ECO:0000256" key="1">
    <source>
        <dbReference type="SAM" id="Phobius"/>
    </source>
</evidence>
<keyword evidence="1" id="KW-0812">Transmembrane</keyword>